<evidence type="ECO:0000256" key="8">
    <source>
        <dbReference type="ARBA" id="ARBA00046561"/>
    </source>
</evidence>
<dbReference type="GO" id="GO:0030175">
    <property type="term" value="C:filopodium"/>
    <property type="evidence" value="ECO:0007669"/>
    <property type="project" value="TreeGrafter"/>
</dbReference>
<reference evidence="10" key="2">
    <citation type="submission" date="2025-09" db="UniProtKB">
        <authorList>
            <consortium name="Ensembl"/>
        </authorList>
    </citation>
    <scope>IDENTIFICATION</scope>
</reference>
<evidence type="ECO:0000256" key="3">
    <source>
        <dbReference type="ARBA" id="ARBA00010595"/>
    </source>
</evidence>
<proteinExistence type="inferred from homology"/>
<dbReference type="InterPro" id="IPR018237">
    <property type="entry name" value="Myelin_PLP_CS"/>
</dbReference>
<evidence type="ECO:0000256" key="4">
    <source>
        <dbReference type="ARBA" id="ARBA00022692"/>
    </source>
</evidence>
<dbReference type="InterPro" id="IPR001614">
    <property type="entry name" value="Myelin_PLP"/>
</dbReference>
<dbReference type="GO" id="GO:0043197">
    <property type="term" value="C:dendritic spine"/>
    <property type="evidence" value="ECO:0007669"/>
    <property type="project" value="UniProtKB-SubCell"/>
</dbReference>
<feature type="transmembrane region" description="Helical" evidence="9">
    <location>
        <begin position="79"/>
        <end position="101"/>
    </location>
</feature>
<comment type="subcellular location">
    <subcellularLocation>
        <location evidence="2">Cell projection</location>
        <location evidence="2">Dendritic spine</location>
    </subcellularLocation>
    <subcellularLocation>
        <location evidence="1">Membrane</location>
        <topology evidence="1">Multi-pass membrane protein</topology>
    </subcellularLocation>
</comment>
<evidence type="ECO:0000313" key="11">
    <source>
        <dbReference type="Proteomes" id="UP000694523"/>
    </source>
</evidence>
<dbReference type="PANTHER" id="PTHR11683">
    <property type="entry name" value="MYELIN PROTEOLIPID"/>
    <property type="match status" value="1"/>
</dbReference>
<dbReference type="AlphaFoldDB" id="A0A8C6SW76"/>
<protein>
    <recommendedName>
        <fullName evidence="7">Neuronal membrane glycoprotein M6-a</fullName>
    </recommendedName>
</protein>
<evidence type="ECO:0000256" key="9">
    <source>
        <dbReference type="SAM" id="Phobius"/>
    </source>
</evidence>
<evidence type="ECO:0000256" key="5">
    <source>
        <dbReference type="ARBA" id="ARBA00022989"/>
    </source>
</evidence>
<dbReference type="Ensembl" id="ENSNMLT00000013463.1">
    <property type="protein sequence ID" value="ENSNMLP00000011893.1"/>
    <property type="gene ID" value="ENSNMLG00000008159.1"/>
</dbReference>
<comment type="similarity">
    <text evidence="3">Belongs to the myelin proteolipid protein family.</text>
</comment>
<keyword evidence="5 9" id="KW-1133">Transmembrane helix</keyword>
<keyword evidence="4 9" id="KW-0812">Transmembrane</keyword>
<evidence type="ECO:0000256" key="2">
    <source>
        <dbReference type="ARBA" id="ARBA00004552"/>
    </source>
</evidence>
<evidence type="ECO:0000313" key="10">
    <source>
        <dbReference type="Ensembl" id="ENSNMLP00000011893.1"/>
    </source>
</evidence>
<keyword evidence="11" id="KW-1185">Reference proteome</keyword>
<dbReference type="Proteomes" id="UP000694523">
    <property type="component" value="Unplaced"/>
</dbReference>
<reference evidence="10" key="1">
    <citation type="submission" date="2025-08" db="UniProtKB">
        <authorList>
            <consortium name="Ensembl"/>
        </authorList>
    </citation>
    <scope>IDENTIFICATION</scope>
</reference>
<evidence type="ECO:0000256" key="1">
    <source>
        <dbReference type="ARBA" id="ARBA00004141"/>
    </source>
</evidence>
<evidence type="ECO:0000256" key="6">
    <source>
        <dbReference type="ARBA" id="ARBA00023136"/>
    </source>
</evidence>
<dbReference type="Pfam" id="PF01275">
    <property type="entry name" value="Myelin_PLP"/>
    <property type="match status" value="1"/>
</dbReference>
<organism evidence="10 11">
    <name type="scientific">Neogobius melanostomus</name>
    <name type="common">round goby</name>
    <dbReference type="NCBI Taxonomy" id="47308"/>
    <lineage>
        <taxon>Eukaryota</taxon>
        <taxon>Metazoa</taxon>
        <taxon>Chordata</taxon>
        <taxon>Craniata</taxon>
        <taxon>Vertebrata</taxon>
        <taxon>Euteleostomi</taxon>
        <taxon>Actinopterygii</taxon>
        <taxon>Neopterygii</taxon>
        <taxon>Teleostei</taxon>
        <taxon>Neoteleostei</taxon>
        <taxon>Acanthomorphata</taxon>
        <taxon>Gobiaria</taxon>
        <taxon>Gobiiformes</taxon>
        <taxon>Gobioidei</taxon>
        <taxon>Gobiidae</taxon>
        <taxon>Benthophilinae</taxon>
        <taxon>Neogobiini</taxon>
        <taxon>Neogobius</taxon>
    </lineage>
</organism>
<dbReference type="PANTHER" id="PTHR11683:SF4">
    <property type="entry name" value="NEURONAL MEMBRANE GLYCOPROTEIN M6-A"/>
    <property type="match status" value="1"/>
</dbReference>
<feature type="transmembrane region" description="Helical" evidence="9">
    <location>
        <begin position="122"/>
        <end position="152"/>
    </location>
</feature>
<feature type="transmembrane region" description="Helical" evidence="9">
    <location>
        <begin position="21"/>
        <end position="39"/>
    </location>
</feature>
<dbReference type="PRINTS" id="PR00214">
    <property type="entry name" value="MYELINPLP"/>
</dbReference>
<dbReference type="PROSITE" id="PS00575">
    <property type="entry name" value="MYELIN_PLP_1"/>
    <property type="match status" value="1"/>
</dbReference>
<dbReference type="GO" id="GO:0005886">
    <property type="term" value="C:plasma membrane"/>
    <property type="evidence" value="ECO:0007669"/>
    <property type="project" value="TreeGrafter"/>
</dbReference>
<name>A0A8C6SW76_9GOBI</name>
<accession>A0A8C6SW76</accession>
<dbReference type="GO" id="GO:0043025">
    <property type="term" value="C:neuronal cell body"/>
    <property type="evidence" value="ECO:0007669"/>
    <property type="project" value="TreeGrafter"/>
</dbReference>
<evidence type="ECO:0000256" key="7">
    <source>
        <dbReference type="ARBA" id="ARBA00040405"/>
    </source>
</evidence>
<comment type="subunit">
    <text evidence="8">Interacts with OPRM1. Interacts with palmitoyltransferase ZDHHC17/HIP14; the interaction leads to palmitoylation of GPM6A.</text>
</comment>
<sequence length="253" mass="28421">MDDSQSQKGCKECCERCVGSLPWASLIATILLYMGVALFCGCGHEALSGTVTILQNYFEVIRAPGDNIDVFTIIDILKYIIYGLAAGFFVFGVLLLVEGFFTTGAIRDLYGEFKITACGRCLTAFLMFLAYLFFLVWLGVTAFTSLPVFMYFNVWSMCQNTSVVEGANLCLDLRQFGKINPCSWPKRRYRTGQGETRWIFKTQRQDSVAHGPFLCVSFVLEIFDVLVYNCKEKQETLIVMQGKQMSVCSGKNP</sequence>
<dbReference type="GO" id="GO:0044295">
    <property type="term" value="C:axonal growth cone"/>
    <property type="evidence" value="ECO:0007669"/>
    <property type="project" value="TreeGrafter"/>
</dbReference>
<keyword evidence="6 9" id="KW-0472">Membrane</keyword>
<dbReference type="GO" id="GO:0031175">
    <property type="term" value="P:neuron projection development"/>
    <property type="evidence" value="ECO:0007669"/>
    <property type="project" value="TreeGrafter"/>
</dbReference>